<evidence type="ECO:0000313" key="3">
    <source>
        <dbReference type="Proteomes" id="UP000075243"/>
    </source>
</evidence>
<feature type="domain" description="RNase H type-1" evidence="1">
    <location>
        <begin position="1"/>
        <end position="53"/>
    </location>
</feature>
<dbReference type="Gene3D" id="3.30.420.10">
    <property type="entry name" value="Ribonuclease H-like superfamily/Ribonuclease H"/>
    <property type="match status" value="1"/>
</dbReference>
<dbReference type="SUPFAM" id="SSF53098">
    <property type="entry name" value="Ribonuclease H-like"/>
    <property type="match status" value="1"/>
</dbReference>
<dbReference type="InterPro" id="IPR036397">
    <property type="entry name" value="RNaseH_sf"/>
</dbReference>
<dbReference type="InterPro" id="IPR002156">
    <property type="entry name" value="RNaseH_domain"/>
</dbReference>
<dbReference type="InterPro" id="IPR044730">
    <property type="entry name" value="RNase_H-like_dom_plant"/>
</dbReference>
<dbReference type="InterPro" id="IPR012337">
    <property type="entry name" value="RNaseH-like_sf"/>
</dbReference>
<evidence type="ECO:0000259" key="1">
    <source>
        <dbReference type="PROSITE" id="PS50879"/>
    </source>
</evidence>
<reference evidence="2" key="1">
    <citation type="journal article" date="2012" name="Nat. Biotechnol.">
        <title>Draft genome sequence of pigeonpea (Cajanus cajan), an orphan legume crop of resource-poor farmers.</title>
        <authorList>
            <person name="Varshney R.K."/>
            <person name="Chen W."/>
            <person name="Li Y."/>
            <person name="Bharti A.K."/>
            <person name="Saxena R.K."/>
            <person name="Schlueter J.A."/>
            <person name="Donoghue M.T."/>
            <person name="Azam S."/>
            <person name="Fan G."/>
            <person name="Whaley A.M."/>
            <person name="Farmer A.D."/>
            <person name="Sheridan J."/>
            <person name="Iwata A."/>
            <person name="Tuteja R."/>
            <person name="Penmetsa R.V."/>
            <person name="Wu W."/>
            <person name="Upadhyaya H.D."/>
            <person name="Yang S.P."/>
            <person name="Shah T."/>
            <person name="Saxena K.B."/>
            <person name="Michael T."/>
            <person name="McCombie W.R."/>
            <person name="Yang B."/>
            <person name="Zhang G."/>
            <person name="Yang H."/>
            <person name="Wang J."/>
            <person name="Spillane C."/>
            <person name="Cook D.R."/>
            <person name="May G.D."/>
            <person name="Xu X."/>
            <person name="Jackson S.A."/>
        </authorList>
    </citation>
    <scope>NUCLEOTIDE SEQUENCE [LARGE SCALE GENOMIC DNA]</scope>
</reference>
<accession>A0A151QU40</accession>
<gene>
    <name evidence="2" type="ORF">KK1_045277</name>
</gene>
<dbReference type="EMBL" id="KQ484758">
    <property type="protein sequence ID" value="KYP33841.1"/>
    <property type="molecule type" value="Genomic_DNA"/>
</dbReference>
<dbReference type="Gramene" id="C.cajan_42291.t">
    <property type="protein sequence ID" value="C.cajan_42291.t.cds1"/>
    <property type="gene ID" value="C.cajan_42291"/>
</dbReference>
<name>A0A151QU40_CAJCA</name>
<protein>
    <recommendedName>
        <fullName evidence="1">RNase H type-1 domain-containing protein</fullName>
    </recommendedName>
</protein>
<organism evidence="2 3">
    <name type="scientific">Cajanus cajan</name>
    <name type="common">Pigeon pea</name>
    <name type="synonym">Cajanus indicus</name>
    <dbReference type="NCBI Taxonomy" id="3821"/>
    <lineage>
        <taxon>Eukaryota</taxon>
        <taxon>Viridiplantae</taxon>
        <taxon>Streptophyta</taxon>
        <taxon>Embryophyta</taxon>
        <taxon>Tracheophyta</taxon>
        <taxon>Spermatophyta</taxon>
        <taxon>Magnoliopsida</taxon>
        <taxon>eudicotyledons</taxon>
        <taxon>Gunneridae</taxon>
        <taxon>Pentapetalae</taxon>
        <taxon>rosids</taxon>
        <taxon>fabids</taxon>
        <taxon>Fabales</taxon>
        <taxon>Fabaceae</taxon>
        <taxon>Papilionoideae</taxon>
        <taxon>50 kb inversion clade</taxon>
        <taxon>NPAAA clade</taxon>
        <taxon>indigoferoid/millettioid clade</taxon>
        <taxon>Phaseoleae</taxon>
        <taxon>Cajanus</taxon>
    </lineage>
</organism>
<sequence>EHFIKINTDGSSLGNPGVASFGGIYRDHFGNWLLEFAGICHFATSLKMELLVI</sequence>
<proteinExistence type="predicted"/>
<feature type="non-terminal residue" evidence="2">
    <location>
        <position position="1"/>
    </location>
</feature>
<dbReference type="PROSITE" id="PS50879">
    <property type="entry name" value="RNASE_H_1"/>
    <property type="match status" value="1"/>
</dbReference>
<evidence type="ECO:0000313" key="2">
    <source>
        <dbReference type="EMBL" id="KYP33841.1"/>
    </source>
</evidence>
<dbReference type="AlphaFoldDB" id="A0A151QU40"/>
<dbReference type="Proteomes" id="UP000075243">
    <property type="component" value="Unassembled WGS sequence"/>
</dbReference>
<dbReference type="CDD" id="cd06222">
    <property type="entry name" value="RNase_H_like"/>
    <property type="match status" value="1"/>
</dbReference>
<dbReference type="GO" id="GO:0004523">
    <property type="term" value="F:RNA-DNA hybrid ribonuclease activity"/>
    <property type="evidence" value="ECO:0007669"/>
    <property type="project" value="InterPro"/>
</dbReference>
<keyword evidence="3" id="KW-1185">Reference proteome</keyword>
<dbReference type="GO" id="GO:0003676">
    <property type="term" value="F:nucleic acid binding"/>
    <property type="evidence" value="ECO:0007669"/>
    <property type="project" value="InterPro"/>
</dbReference>